<keyword evidence="1" id="KW-0812">Transmembrane</keyword>
<keyword evidence="3" id="KW-1185">Reference proteome</keyword>
<keyword evidence="1" id="KW-1133">Transmembrane helix</keyword>
<proteinExistence type="predicted"/>
<organism evidence="2 3">
    <name type="scientific">Formimonas warabiya</name>
    <dbReference type="NCBI Taxonomy" id="1761012"/>
    <lineage>
        <taxon>Bacteria</taxon>
        <taxon>Bacillati</taxon>
        <taxon>Bacillota</taxon>
        <taxon>Clostridia</taxon>
        <taxon>Eubacteriales</taxon>
        <taxon>Peptococcaceae</taxon>
        <taxon>Candidatus Formimonas</taxon>
    </lineage>
</organism>
<keyword evidence="1" id="KW-0472">Membrane</keyword>
<dbReference type="KEGG" id="fwa:DCMF_00270"/>
<protein>
    <submittedName>
        <fullName evidence="2">Uncharacterized protein</fullName>
    </submittedName>
</protein>
<sequence length="252" mass="27236">MGFLKNNGHKFALGVLPAMTMLVLFSTVALASYMHHALLNTYIAASGAEFYFTSDLLTDQTTVPAYQITHDWQTGADANIRFQLRNFENPLHISNREISYIVVPEPVGASISGTIPPGGSEGQIVTISVPSPANPNMPLEVTVTATATSPYSKTLQGKFIITPAISYQMAENAGSPVAVLTINLAPNTEFNRDVMITWPEGANPDMTNPIVIGRTIEERTLTTSLNTAAIYELVFFKNHPEDDYGGVTVTGL</sequence>
<name>A0A3G1KLU2_FORW1</name>
<feature type="transmembrane region" description="Helical" evidence="1">
    <location>
        <begin position="12"/>
        <end position="34"/>
    </location>
</feature>
<reference evidence="2 3" key="1">
    <citation type="submission" date="2016-10" db="EMBL/GenBank/DDBJ databases">
        <title>Complete Genome Sequence of Peptococcaceae strain DCMF.</title>
        <authorList>
            <person name="Edwards R.J."/>
            <person name="Holland S.I."/>
            <person name="Deshpande N.P."/>
            <person name="Wong Y.K."/>
            <person name="Ertan H."/>
            <person name="Manefield M."/>
            <person name="Russell T.L."/>
            <person name="Lee M.J."/>
        </authorList>
    </citation>
    <scope>NUCLEOTIDE SEQUENCE [LARGE SCALE GENOMIC DNA]</scope>
    <source>
        <strain evidence="2 3">DCMF</strain>
    </source>
</reference>
<evidence type="ECO:0000256" key="1">
    <source>
        <dbReference type="SAM" id="Phobius"/>
    </source>
</evidence>
<evidence type="ECO:0000313" key="3">
    <source>
        <dbReference type="Proteomes" id="UP000323521"/>
    </source>
</evidence>
<accession>A0A3G1KLU2</accession>
<evidence type="ECO:0000313" key="2">
    <source>
        <dbReference type="EMBL" id="ATW23436.1"/>
    </source>
</evidence>
<dbReference type="OrthoDB" id="2082404at2"/>
<gene>
    <name evidence="2" type="ORF">DCMF_00270</name>
</gene>
<dbReference type="RefSeq" id="WP_148132575.1">
    <property type="nucleotide sequence ID" value="NZ_CP017634.1"/>
</dbReference>
<dbReference type="EMBL" id="CP017634">
    <property type="protein sequence ID" value="ATW23436.1"/>
    <property type="molecule type" value="Genomic_DNA"/>
</dbReference>
<dbReference type="AlphaFoldDB" id="A0A3G1KLU2"/>
<dbReference type="Proteomes" id="UP000323521">
    <property type="component" value="Chromosome"/>
</dbReference>